<dbReference type="Pfam" id="PF05826">
    <property type="entry name" value="Phospholip_A2_2"/>
    <property type="match status" value="1"/>
</dbReference>
<evidence type="ECO:0000256" key="11">
    <source>
        <dbReference type="ARBA" id="ARBA00023157"/>
    </source>
</evidence>
<keyword evidence="15" id="KW-1185">Reference proteome</keyword>
<dbReference type="InterPro" id="IPR033113">
    <property type="entry name" value="PLA2_histidine"/>
</dbReference>
<evidence type="ECO:0000256" key="4">
    <source>
        <dbReference type="ARBA" id="ARBA00021721"/>
    </source>
</evidence>
<organism evidence="14 15">
    <name type="scientific">Hermetia illucens</name>
    <name type="common">Black soldier fly</name>
    <dbReference type="NCBI Taxonomy" id="343691"/>
    <lineage>
        <taxon>Eukaryota</taxon>
        <taxon>Metazoa</taxon>
        <taxon>Ecdysozoa</taxon>
        <taxon>Arthropoda</taxon>
        <taxon>Hexapoda</taxon>
        <taxon>Insecta</taxon>
        <taxon>Pterygota</taxon>
        <taxon>Neoptera</taxon>
        <taxon>Endopterygota</taxon>
        <taxon>Diptera</taxon>
        <taxon>Brachycera</taxon>
        <taxon>Stratiomyomorpha</taxon>
        <taxon>Stratiomyidae</taxon>
        <taxon>Hermetiinae</taxon>
        <taxon>Hermetia</taxon>
    </lineage>
</organism>
<keyword evidence="5" id="KW-0964">Secreted</keyword>
<dbReference type="SUPFAM" id="SSF48619">
    <property type="entry name" value="Phospholipase A2, PLA2"/>
    <property type="match status" value="1"/>
</dbReference>
<dbReference type="CDD" id="cd04704">
    <property type="entry name" value="PLA2_bee_venom_like"/>
    <property type="match status" value="1"/>
</dbReference>
<dbReference type="FunFam" id="1.20.90.10:FF:000002">
    <property type="entry name" value="Phospholipase A2 group III"/>
    <property type="match status" value="1"/>
</dbReference>
<dbReference type="Gene3D" id="1.20.90.10">
    <property type="entry name" value="Phospholipase A2 domain"/>
    <property type="match status" value="1"/>
</dbReference>
<gene>
    <name evidence="14" type="ORF">HERILL_LOCUS13644</name>
</gene>
<comment type="subcellular location">
    <subcellularLocation>
        <location evidence="2">Secreted</location>
    </subcellularLocation>
</comment>
<dbReference type="EC" id="3.1.1.4" evidence="3"/>
<name>A0A7R8Z0N5_HERIL</name>
<dbReference type="GO" id="GO:0046872">
    <property type="term" value="F:metal ion binding"/>
    <property type="evidence" value="ECO:0007669"/>
    <property type="project" value="UniProtKB-KW"/>
</dbReference>
<keyword evidence="6" id="KW-0479">Metal-binding</keyword>
<reference evidence="14 15" key="1">
    <citation type="submission" date="2020-11" db="EMBL/GenBank/DDBJ databases">
        <authorList>
            <person name="Wallbank WR R."/>
            <person name="Pardo Diaz C."/>
            <person name="Kozak K."/>
            <person name="Martin S."/>
            <person name="Jiggins C."/>
            <person name="Moest M."/>
            <person name="Warren A I."/>
            <person name="Generalovic N T."/>
            <person name="Byers J.R.P. K."/>
            <person name="Montejo-Kovacevich G."/>
            <person name="Yen C E."/>
        </authorList>
    </citation>
    <scope>NUCLEOTIDE SEQUENCE [LARGE SCALE GENOMIC DNA]</scope>
</reference>
<comment type="cofactor">
    <cofactor evidence="1">
        <name>Ca(2+)</name>
        <dbReference type="ChEBI" id="CHEBI:29108"/>
    </cofactor>
</comment>
<evidence type="ECO:0000256" key="3">
    <source>
        <dbReference type="ARBA" id="ARBA00013278"/>
    </source>
</evidence>
<evidence type="ECO:0000256" key="6">
    <source>
        <dbReference type="ARBA" id="ARBA00022723"/>
    </source>
</evidence>
<dbReference type="GO" id="GO:0005576">
    <property type="term" value="C:extracellular region"/>
    <property type="evidence" value="ECO:0007669"/>
    <property type="project" value="UniProtKB-SubCell"/>
</dbReference>
<evidence type="ECO:0000256" key="8">
    <source>
        <dbReference type="ARBA" id="ARBA00022837"/>
    </source>
</evidence>
<evidence type="ECO:0000256" key="1">
    <source>
        <dbReference type="ARBA" id="ARBA00001913"/>
    </source>
</evidence>
<evidence type="ECO:0000256" key="9">
    <source>
        <dbReference type="ARBA" id="ARBA00022963"/>
    </source>
</evidence>
<dbReference type="PANTHER" id="PTHR12253">
    <property type="entry name" value="RH14732P"/>
    <property type="match status" value="1"/>
</dbReference>
<feature type="domain" description="Phospholipase A2-like central" evidence="13">
    <location>
        <begin position="178"/>
        <end position="272"/>
    </location>
</feature>
<dbReference type="OrthoDB" id="6501032at2759"/>
<keyword evidence="11" id="KW-1015">Disulfide bond</keyword>
<keyword evidence="8" id="KW-0106">Calcium</keyword>
<dbReference type="InterPro" id="IPR036444">
    <property type="entry name" value="PLipase_A2_dom_sf"/>
</dbReference>
<keyword evidence="9" id="KW-0442">Lipid degradation</keyword>
<evidence type="ECO:0000256" key="5">
    <source>
        <dbReference type="ARBA" id="ARBA00022525"/>
    </source>
</evidence>
<keyword evidence="7" id="KW-0378">Hydrolase</keyword>
<dbReference type="Proteomes" id="UP000594454">
    <property type="component" value="Chromosome 5"/>
</dbReference>
<evidence type="ECO:0000256" key="2">
    <source>
        <dbReference type="ARBA" id="ARBA00004613"/>
    </source>
</evidence>
<evidence type="ECO:0000256" key="7">
    <source>
        <dbReference type="ARBA" id="ARBA00022801"/>
    </source>
</evidence>
<dbReference type="AlphaFoldDB" id="A0A7R8Z0N5"/>
<evidence type="ECO:0000259" key="13">
    <source>
        <dbReference type="Pfam" id="PF05826"/>
    </source>
</evidence>
<proteinExistence type="predicted"/>
<accession>A0A7R8Z0N5</accession>
<dbReference type="GO" id="GO:0004623">
    <property type="term" value="F:phospholipase A2 activity"/>
    <property type="evidence" value="ECO:0007669"/>
    <property type="project" value="UniProtKB-EC"/>
</dbReference>
<evidence type="ECO:0000313" key="15">
    <source>
        <dbReference type="Proteomes" id="UP000594454"/>
    </source>
</evidence>
<evidence type="ECO:0000313" key="14">
    <source>
        <dbReference type="EMBL" id="CAD7091218.1"/>
    </source>
</evidence>
<dbReference type="GO" id="GO:0016042">
    <property type="term" value="P:lipid catabolic process"/>
    <property type="evidence" value="ECO:0007669"/>
    <property type="project" value="UniProtKB-KW"/>
</dbReference>
<dbReference type="PROSITE" id="PS00118">
    <property type="entry name" value="PA2_HIS"/>
    <property type="match status" value="1"/>
</dbReference>
<evidence type="ECO:0000256" key="10">
    <source>
        <dbReference type="ARBA" id="ARBA00023098"/>
    </source>
</evidence>
<dbReference type="InterPro" id="IPR016090">
    <property type="entry name" value="PLA2-like_dom"/>
</dbReference>
<dbReference type="GO" id="GO:0050482">
    <property type="term" value="P:arachidonate secretion"/>
    <property type="evidence" value="ECO:0007669"/>
    <property type="project" value="InterPro"/>
</dbReference>
<dbReference type="InParanoid" id="A0A7R8Z0N5"/>
<dbReference type="OMA" id="VRQMKTY"/>
<dbReference type="GO" id="GO:0006644">
    <property type="term" value="P:phospholipid metabolic process"/>
    <property type="evidence" value="ECO:0007669"/>
    <property type="project" value="InterPro"/>
</dbReference>
<protein>
    <recommendedName>
        <fullName evidence="4">Phospholipase A2</fullName>
        <ecNumber evidence="3">3.1.1.4</ecNumber>
    </recommendedName>
    <alternativeName>
        <fullName evidence="12">Phosphatidylcholine 2-acylhydrolase</fullName>
    </alternativeName>
</protein>
<dbReference type="EMBL" id="LR899013">
    <property type="protein sequence ID" value="CAD7091218.1"/>
    <property type="molecule type" value="Genomic_DNA"/>
</dbReference>
<evidence type="ECO:0000256" key="12">
    <source>
        <dbReference type="ARBA" id="ARBA00029903"/>
    </source>
</evidence>
<keyword evidence="10" id="KW-0443">Lipid metabolism</keyword>
<sequence length="287" mass="32739">MSACIVRRRLQIFGVIACAVLALLSSAGAKPTLNFSFAKSFSPVRSLQSFTQQFVEKRVQHQMKTYSGHRIQNDSLIMIYHNDQTIAVVELGPDKLLLGCELIEIYNDEEGQRLLKQLSDLNEPLEINFSEMIKLMKQCDMVEKLNATNNSVRRDSKREADPKQALFPRSPLSLLNGIIPGTKWCGTGDIARTYKDLGTEMTMDRCCRTHDLCPMKVRAFQRRYELHNESIYTKSHCICDDMLFSCLKKTNTSAAQFMGSIYFNLVQVPCIHKVGESYEFRPAREGF</sequence>